<dbReference type="Proteomes" id="UP000314294">
    <property type="component" value="Unassembled WGS sequence"/>
</dbReference>
<dbReference type="AlphaFoldDB" id="A0A4Z2JE54"/>
<sequence length="62" mass="6667">MTGVPRSSSAVRLHVVLPGTLPPLRFGVTHILSPRVSVDVPLSNRNVLKNPVLALKEERGTS</sequence>
<protein>
    <submittedName>
        <fullName evidence="1">Uncharacterized protein</fullName>
    </submittedName>
</protein>
<evidence type="ECO:0000313" key="1">
    <source>
        <dbReference type="EMBL" id="TNN88291.1"/>
    </source>
</evidence>
<name>A0A4Z2JE54_9TELE</name>
<organism evidence="1 2">
    <name type="scientific">Liparis tanakae</name>
    <name type="common">Tanaka's snailfish</name>
    <dbReference type="NCBI Taxonomy" id="230148"/>
    <lineage>
        <taxon>Eukaryota</taxon>
        <taxon>Metazoa</taxon>
        <taxon>Chordata</taxon>
        <taxon>Craniata</taxon>
        <taxon>Vertebrata</taxon>
        <taxon>Euteleostomi</taxon>
        <taxon>Actinopterygii</taxon>
        <taxon>Neopterygii</taxon>
        <taxon>Teleostei</taxon>
        <taxon>Neoteleostei</taxon>
        <taxon>Acanthomorphata</taxon>
        <taxon>Eupercaria</taxon>
        <taxon>Perciformes</taxon>
        <taxon>Cottioidei</taxon>
        <taxon>Cottales</taxon>
        <taxon>Liparidae</taxon>
        <taxon>Liparis</taxon>
    </lineage>
</organism>
<reference evidence="1 2" key="1">
    <citation type="submission" date="2019-03" db="EMBL/GenBank/DDBJ databases">
        <title>First draft genome of Liparis tanakae, snailfish: a comprehensive survey of snailfish specific genes.</title>
        <authorList>
            <person name="Kim W."/>
            <person name="Song I."/>
            <person name="Jeong J.-H."/>
            <person name="Kim D."/>
            <person name="Kim S."/>
            <person name="Ryu S."/>
            <person name="Song J.Y."/>
            <person name="Lee S.K."/>
        </authorList>
    </citation>
    <scope>NUCLEOTIDE SEQUENCE [LARGE SCALE GENOMIC DNA]</scope>
    <source>
        <tissue evidence="1">Muscle</tissue>
    </source>
</reference>
<accession>A0A4Z2JE54</accession>
<gene>
    <name evidence="1" type="ORF">EYF80_001507</name>
</gene>
<comment type="caution">
    <text evidence="1">The sequence shown here is derived from an EMBL/GenBank/DDBJ whole genome shotgun (WGS) entry which is preliminary data.</text>
</comment>
<evidence type="ECO:0000313" key="2">
    <source>
        <dbReference type="Proteomes" id="UP000314294"/>
    </source>
</evidence>
<keyword evidence="2" id="KW-1185">Reference proteome</keyword>
<proteinExistence type="predicted"/>
<dbReference type="EMBL" id="SRLO01000006">
    <property type="protein sequence ID" value="TNN88291.1"/>
    <property type="molecule type" value="Genomic_DNA"/>
</dbReference>